<evidence type="ECO:0000256" key="1">
    <source>
        <dbReference type="SAM" id="SignalP"/>
    </source>
</evidence>
<name>A0A0A9GC50_ARUDO</name>
<keyword evidence="1" id="KW-0732">Signal</keyword>
<dbReference type="AlphaFoldDB" id="A0A0A9GC50"/>
<organism evidence="2">
    <name type="scientific">Arundo donax</name>
    <name type="common">Giant reed</name>
    <name type="synonym">Donax arundinaceus</name>
    <dbReference type="NCBI Taxonomy" id="35708"/>
    <lineage>
        <taxon>Eukaryota</taxon>
        <taxon>Viridiplantae</taxon>
        <taxon>Streptophyta</taxon>
        <taxon>Embryophyta</taxon>
        <taxon>Tracheophyta</taxon>
        <taxon>Spermatophyta</taxon>
        <taxon>Magnoliopsida</taxon>
        <taxon>Liliopsida</taxon>
        <taxon>Poales</taxon>
        <taxon>Poaceae</taxon>
        <taxon>PACMAD clade</taxon>
        <taxon>Arundinoideae</taxon>
        <taxon>Arundineae</taxon>
        <taxon>Arundo</taxon>
    </lineage>
</organism>
<proteinExistence type="predicted"/>
<sequence length="67" mass="7550">MTRHDTCSLLCWSGQVLCCMECLYCYGSIKIHLLCHGHGCTSKVNHVFFSSTKIFLTFLITSESSNL</sequence>
<feature type="chain" id="PRO_5002044876" evidence="1">
    <location>
        <begin position="19"/>
        <end position="67"/>
    </location>
</feature>
<evidence type="ECO:0000313" key="2">
    <source>
        <dbReference type="EMBL" id="JAE22635.1"/>
    </source>
</evidence>
<reference evidence="2" key="1">
    <citation type="submission" date="2014-09" db="EMBL/GenBank/DDBJ databases">
        <authorList>
            <person name="Magalhaes I.L.F."/>
            <person name="Oliveira U."/>
            <person name="Santos F.R."/>
            <person name="Vidigal T.H.D.A."/>
            <person name="Brescovit A.D."/>
            <person name="Santos A.J."/>
        </authorList>
    </citation>
    <scope>NUCLEOTIDE SEQUENCE</scope>
    <source>
        <tissue evidence="2">Shoot tissue taken approximately 20 cm above the soil surface</tissue>
    </source>
</reference>
<reference evidence="2" key="2">
    <citation type="journal article" date="2015" name="Data Brief">
        <title>Shoot transcriptome of the giant reed, Arundo donax.</title>
        <authorList>
            <person name="Barrero R.A."/>
            <person name="Guerrero F.D."/>
            <person name="Moolhuijzen P."/>
            <person name="Goolsby J.A."/>
            <person name="Tidwell J."/>
            <person name="Bellgard S.E."/>
            <person name="Bellgard M.I."/>
        </authorList>
    </citation>
    <scope>NUCLEOTIDE SEQUENCE</scope>
    <source>
        <tissue evidence="2">Shoot tissue taken approximately 20 cm above the soil surface</tissue>
    </source>
</reference>
<protein>
    <submittedName>
        <fullName evidence="2">Uncharacterized protein</fullName>
    </submittedName>
</protein>
<accession>A0A0A9GC50</accession>
<dbReference type="EMBL" id="GBRH01175261">
    <property type="protein sequence ID" value="JAE22635.1"/>
    <property type="molecule type" value="Transcribed_RNA"/>
</dbReference>
<feature type="signal peptide" evidence="1">
    <location>
        <begin position="1"/>
        <end position="18"/>
    </location>
</feature>